<gene>
    <name evidence="2" type="ORF">MVES_003671</name>
</gene>
<dbReference type="PANTHER" id="PTHR45348">
    <property type="entry name" value="HYPOTHETICAL OXIDOREDUCTASE (EUROFUNG)"/>
    <property type="match status" value="1"/>
</dbReference>
<name>A0A2N1J7D3_9BASI</name>
<feature type="domain" description="Enoyl reductase (ER)" evidence="1">
    <location>
        <begin position="34"/>
        <end position="375"/>
    </location>
</feature>
<dbReference type="STRING" id="2020962.A0A2N1J7D3"/>
<protein>
    <recommendedName>
        <fullName evidence="1">Enoyl reductase (ER) domain-containing protein</fullName>
    </recommendedName>
</protein>
<organism evidence="2 3">
    <name type="scientific">Malassezia vespertilionis</name>
    <dbReference type="NCBI Taxonomy" id="2020962"/>
    <lineage>
        <taxon>Eukaryota</taxon>
        <taxon>Fungi</taxon>
        <taxon>Dikarya</taxon>
        <taxon>Basidiomycota</taxon>
        <taxon>Ustilaginomycotina</taxon>
        <taxon>Malasseziomycetes</taxon>
        <taxon>Malasseziales</taxon>
        <taxon>Malasseziaceae</taxon>
        <taxon>Malassezia</taxon>
    </lineage>
</organism>
<dbReference type="EMBL" id="KZ454995">
    <property type="protein sequence ID" value="PKI82466.1"/>
    <property type="molecule type" value="Genomic_DNA"/>
</dbReference>
<dbReference type="InterPro" id="IPR020843">
    <property type="entry name" value="ER"/>
</dbReference>
<dbReference type="InterPro" id="IPR036291">
    <property type="entry name" value="NAD(P)-bd_dom_sf"/>
</dbReference>
<proteinExistence type="predicted"/>
<dbReference type="CDD" id="cd08249">
    <property type="entry name" value="enoyl_reductase_like"/>
    <property type="match status" value="1"/>
</dbReference>
<dbReference type="AlphaFoldDB" id="A0A2N1J7D3"/>
<dbReference type="InterPro" id="IPR011032">
    <property type="entry name" value="GroES-like_sf"/>
</dbReference>
<dbReference type="Gene3D" id="3.90.180.10">
    <property type="entry name" value="Medium-chain alcohol dehydrogenases, catalytic domain"/>
    <property type="match status" value="1"/>
</dbReference>
<dbReference type="PANTHER" id="PTHR45348:SF2">
    <property type="entry name" value="ZINC-TYPE ALCOHOL DEHYDROGENASE-LIKE PROTEIN C2E1P3.01"/>
    <property type="match status" value="1"/>
</dbReference>
<dbReference type="Pfam" id="PF00107">
    <property type="entry name" value="ADH_zinc_N"/>
    <property type="match status" value="1"/>
</dbReference>
<sequence length="378" mass="40956">MAHAPARFRHLHPTIIMSAQIPSTMQAIVVEGKGQASIKEVPTPKPTDGQVLVKIHDVAVNPTDWKHLDFFGKANTILGSDFAGTIVAKAPDANTSLEIGTRVFSMTHGGFYEGVGAYAQYLAVHPNGLCPLPKELSDETAAGLGIGTYTAIFGLFQKEHLALPKLDPNTKTLPPVDESKKILVWSGASNVGQYVIQLARALGMYVIATASPRNHEWLKSLGASATYNYSDNGVAELIGKEHPGICYAFDAYSENNSATQCLTAMDHSKPGRYLSVLNPGPEEHKANPNVQMSFVLLYTLDGRELDLFGLKRSKEQCMQDVRYFGELNAEEYVPKLIMNGILKPAPLHLLKGGLSAVHEGLDLVRTGKNSGKKVVIPL</sequence>
<reference evidence="2 3" key="1">
    <citation type="submission" date="2017-10" db="EMBL/GenBank/DDBJ databases">
        <title>A novel species of cold-tolerant Malassezia isolated from bats.</title>
        <authorList>
            <person name="Lorch J.M."/>
            <person name="Palmer J.M."/>
            <person name="Vanderwolf K.J."/>
            <person name="Schmidt K.Z."/>
            <person name="Verant M.L."/>
            <person name="Weller T.J."/>
            <person name="Blehert D.S."/>
        </authorList>
    </citation>
    <scope>NUCLEOTIDE SEQUENCE [LARGE SCALE GENOMIC DNA]</scope>
    <source>
        <strain evidence="2 3">NWHC:44797-103</strain>
    </source>
</reference>
<dbReference type="Pfam" id="PF08240">
    <property type="entry name" value="ADH_N"/>
    <property type="match status" value="1"/>
</dbReference>
<dbReference type="InterPro" id="IPR013149">
    <property type="entry name" value="ADH-like_C"/>
</dbReference>
<evidence type="ECO:0000259" key="1">
    <source>
        <dbReference type="SMART" id="SM00829"/>
    </source>
</evidence>
<evidence type="ECO:0000313" key="2">
    <source>
        <dbReference type="EMBL" id="PKI82466.1"/>
    </source>
</evidence>
<keyword evidence="3" id="KW-1185">Reference proteome</keyword>
<dbReference type="GO" id="GO:0016651">
    <property type="term" value="F:oxidoreductase activity, acting on NAD(P)H"/>
    <property type="evidence" value="ECO:0007669"/>
    <property type="project" value="InterPro"/>
</dbReference>
<dbReference type="SUPFAM" id="SSF51735">
    <property type="entry name" value="NAD(P)-binding Rossmann-fold domains"/>
    <property type="match status" value="1"/>
</dbReference>
<accession>A0A2N1J7D3</accession>
<dbReference type="InterPro" id="IPR013154">
    <property type="entry name" value="ADH-like_N"/>
</dbReference>
<dbReference type="InterPro" id="IPR047122">
    <property type="entry name" value="Trans-enoyl_RdTase-like"/>
</dbReference>
<evidence type="ECO:0000313" key="3">
    <source>
        <dbReference type="Proteomes" id="UP000232875"/>
    </source>
</evidence>
<dbReference type="Proteomes" id="UP000232875">
    <property type="component" value="Unassembled WGS sequence"/>
</dbReference>
<dbReference type="Gene3D" id="3.40.50.720">
    <property type="entry name" value="NAD(P)-binding Rossmann-like Domain"/>
    <property type="match status" value="1"/>
</dbReference>
<dbReference type="OrthoDB" id="10257049at2759"/>
<dbReference type="SUPFAM" id="SSF50129">
    <property type="entry name" value="GroES-like"/>
    <property type="match status" value="1"/>
</dbReference>
<dbReference type="SMART" id="SM00829">
    <property type="entry name" value="PKS_ER"/>
    <property type="match status" value="1"/>
</dbReference>